<organism evidence="2 3">
    <name type="scientific">Paraoerskovia sediminicola</name>
    <dbReference type="NCBI Taxonomy" id="1138587"/>
    <lineage>
        <taxon>Bacteria</taxon>
        <taxon>Bacillati</taxon>
        <taxon>Actinomycetota</taxon>
        <taxon>Actinomycetes</taxon>
        <taxon>Micrococcales</taxon>
        <taxon>Cellulomonadaceae</taxon>
        <taxon>Paraoerskovia</taxon>
    </lineage>
</organism>
<dbReference type="RefSeq" id="WP_286218586.1">
    <property type="nucleotide sequence ID" value="NZ_AP027729.1"/>
</dbReference>
<keyword evidence="3" id="KW-1185">Reference proteome</keyword>
<evidence type="ECO:0000256" key="1">
    <source>
        <dbReference type="SAM" id="MobiDB-lite"/>
    </source>
</evidence>
<protein>
    <submittedName>
        <fullName evidence="2">Uncharacterized protein</fullName>
    </submittedName>
</protein>
<dbReference type="EMBL" id="AP027729">
    <property type="protein sequence ID" value="BDZ41435.1"/>
    <property type="molecule type" value="Genomic_DNA"/>
</dbReference>
<dbReference type="Proteomes" id="UP001321475">
    <property type="component" value="Chromosome"/>
</dbReference>
<feature type="region of interest" description="Disordered" evidence="1">
    <location>
        <begin position="396"/>
        <end position="425"/>
    </location>
</feature>
<reference evidence="3" key="1">
    <citation type="journal article" date="2019" name="Int. J. Syst. Evol. Microbiol.">
        <title>The Global Catalogue of Microorganisms (GCM) 10K type strain sequencing project: providing services to taxonomists for standard genome sequencing and annotation.</title>
        <authorList>
            <consortium name="The Broad Institute Genomics Platform"/>
            <consortium name="The Broad Institute Genome Sequencing Center for Infectious Disease"/>
            <person name="Wu L."/>
            <person name="Ma J."/>
        </authorList>
    </citation>
    <scope>NUCLEOTIDE SEQUENCE [LARGE SCALE GENOMIC DNA]</scope>
    <source>
        <strain evidence="3">NBRC 108565</strain>
    </source>
</reference>
<accession>A0ABM8G024</accession>
<proteinExistence type="predicted"/>
<feature type="compositionally biased region" description="Basic and acidic residues" evidence="1">
    <location>
        <begin position="411"/>
        <end position="425"/>
    </location>
</feature>
<name>A0ABM8G024_9CELL</name>
<gene>
    <name evidence="2" type="ORF">GCM10025865_07340</name>
</gene>
<evidence type="ECO:0000313" key="3">
    <source>
        <dbReference type="Proteomes" id="UP001321475"/>
    </source>
</evidence>
<sequence length="425" mass="42478">MSGPLNGPVGRGLAAGAAGTTVLNLVSYLDMVVRGRAASQAPAQTVAAAADRVDAVLAEHGSFTVGGLIGSGAEGANRREALGAIAGIKAGVGIGVLASCARSAGFRTGPVAGAALIGAGAMATTDTAIEALGVSDPRTWTRQDWVSDAVPHLAYGLTTHLVLDALEDDADRAERPSAGLVARSGLLGLAAGARSSLAFAGPILSSRSTGPGSVVRKVGALAGVALELVGDKHPATPSRLDPPGPQVRVGCGALGAFALSRRVGARPLVPMVVGGLAAALGTTAGAAWRARNVGRVPDWQAALVEDAVALGLTVLACAPGRGPDESAETEVTVVVRHEDEPYLIGSDVDLTGDEIAVVADAGADDSGAELVESIDVSDAADVMDVVDAVFAREPADARRGRVGSAPADDLVLERPLDLDPPADRR</sequence>
<evidence type="ECO:0000313" key="2">
    <source>
        <dbReference type="EMBL" id="BDZ41435.1"/>
    </source>
</evidence>